<dbReference type="GO" id="GO:0008270">
    <property type="term" value="F:zinc ion binding"/>
    <property type="evidence" value="ECO:0007669"/>
    <property type="project" value="UniProtKB-KW"/>
</dbReference>
<dbReference type="FunFam" id="3.40.50.720:FF:000356">
    <property type="entry name" value="Lambda-crystallin homolog"/>
    <property type="match status" value="1"/>
</dbReference>
<evidence type="ECO:0000256" key="2">
    <source>
        <dbReference type="ARBA" id="ARBA00022771"/>
    </source>
</evidence>
<dbReference type="Gene3D" id="3.40.50.720">
    <property type="entry name" value="NAD(P)-binding Rossmann-like Domain"/>
    <property type="match status" value="1"/>
</dbReference>
<dbReference type="InterPro" id="IPR001841">
    <property type="entry name" value="Znf_RING"/>
</dbReference>
<evidence type="ECO:0000313" key="7">
    <source>
        <dbReference type="Proteomes" id="UP000001554"/>
    </source>
</evidence>
<sequence length="337" mass="36824">MNGGCSSDVRTDTGVPDERIKIAVIGCGLLGTRIAGELCLCGCAVAMYDSDNTALSTAVSRIHQDWEHLRTQGLLLNQHPQANNLICASSLEAAVEGAQFVLEAVVEDLQVKSDLMRRISSTCSQTAVLGTNTLTLDITAISEHVLHKQRLIGIRFLYPVYTIPEVEVTMGGNTDAQVLQRVGRLIEHLGKVLFVRTGDPLILTPQQVQSRQIAWKEKVQAQQRDRGPGSHGGLNASSHAVVSMLQHVHSATNYRTETEDNRHTDSSPRGNECIICTERERNCLLSPCNHLCCCMECAKSLTNRHQNCPMCRTPIAEVLRVFIVGQTVPTTSAMATT</sequence>
<reference evidence="8" key="2">
    <citation type="submission" date="2025-08" db="UniProtKB">
        <authorList>
            <consortium name="RefSeq"/>
        </authorList>
    </citation>
    <scope>IDENTIFICATION</scope>
    <source>
        <strain evidence="8">S238N-H82</strain>
        <tissue evidence="8">Testes</tissue>
    </source>
</reference>
<evidence type="ECO:0000256" key="3">
    <source>
        <dbReference type="ARBA" id="ARBA00022833"/>
    </source>
</evidence>
<accession>A0A9J7M744</accession>
<dbReference type="AlphaFoldDB" id="A0A9J7M744"/>
<dbReference type="PANTHER" id="PTHR48075">
    <property type="entry name" value="3-HYDROXYACYL-COA DEHYDROGENASE FAMILY PROTEIN"/>
    <property type="match status" value="1"/>
</dbReference>
<name>A0A9J7M744_BRAFL</name>
<dbReference type="Gene3D" id="3.30.40.10">
    <property type="entry name" value="Zinc/RING finger domain, C3HC4 (zinc finger)"/>
    <property type="match status" value="1"/>
</dbReference>
<protein>
    <submittedName>
        <fullName evidence="8">L-carnitine dehydrogenase-like isoform X2</fullName>
    </submittedName>
</protein>
<dbReference type="InterPro" id="IPR006176">
    <property type="entry name" value="3-OHacyl-CoA_DH_NAD-bd"/>
</dbReference>
<dbReference type="PANTHER" id="PTHR48075:SF5">
    <property type="entry name" value="3-HYDROXYBUTYRYL-COA DEHYDROGENASE"/>
    <property type="match status" value="1"/>
</dbReference>
<keyword evidence="3" id="KW-0862">Zinc</keyword>
<keyword evidence="7" id="KW-1185">Reference proteome</keyword>
<dbReference type="GeneID" id="118429263"/>
<dbReference type="InterPro" id="IPR036291">
    <property type="entry name" value="NAD(P)-bd_dom_sf"/>
</dbReference>
<dbReference type="Proteomes" id="UP000001554">
    <property type="component" value="Chromosome 1"/>
</dbReference>
<evidence type="ECO:0000313" key="8">
    <source>
        <dbReference type="RefSeq" id="XP_035695643.1"/>
    </source>
</evidence>
<dbReference type="InterPro" id="IPR013083">
    <property type="entry name" value="Znf_RING/FYVE/PHD"/>
</dbReference>
<feature type="compositionally biased region" description="Basic and acidic residues" evidence="5">
    <location>
        <begin position="215"/>
        <end position="228"/>
    </location>
</feature>
<organism evidence="7 8">
    <name type="scientific">Branchiostoma floridae</name>
    <name type="common">Florida lancelet</name>
    <name type="synonym">Amphioxus</name>
    <dbReference type="NCBI Taxonomy" id="7739"/>
    <lineage>
        <taxon>Eukaryota</taxon>
        <taxon>Metazoa</taxon>
        <taxon>Chordata</taxon>
        <taxon>Cephalochordata</taxon>
        <taxon>Leptocardii</taxon>
        <taxon>Amphioxiformes</taxon>
        <taxon>Branchiostomatidae</taxon>
        <taxon>Branchiostoma</taxon>
    </lineage>
</organism>
<dbReference type="Pfam" id="PF02737">
    <property type="entry name" value="3HCDH_N"/>
    <property type="match status" value="1"/>
</dbReference>
<dbReference type="Pfam" id="PF13920">
    <property type="entry name" value="zf-C3HC4_3"/>
    <property type="match status" value="1"/>
</dbReference>
<dbReference type="SUPFAM" id="SSF57850">
    <property type="entry name" value="RING/U-box"/>
    <property type="match status" value="1"/>
</dbReference>
<evidence type="ECO:0000259" key="6">
    <source>
        <dbReference type="PROSITE" id="PS50089"/>
    </source>
</evidence>
<dbReference type="GO" id="GO:0006631">
    <property type="term" value="P:fatty acid metabolic process"/>
    <property type="evidence" value="ECO:0007669"/>
    <property type="project" value="InterPro"/>
</dbReference>
<evidence type="ECO:0000256" key="4">
    <source>
        <dbReference type="PROSITE-ProRule" id="PRU00175"/>
    </source>
</evidence>
<gene>
    <name evidence="8" type="primary">LOC118429263</name>
</gene>
<reference evidence="7" key="1">
    <citation type="journal article" date="2020" name="Nat. Ecol. Evol.">
        <title>Deeply conserved synteny resolves early events in vertebrate evolution.</title>
        <authorList>
            <person name="Simakov O."/>
            <person name="Marletaz F."/>
            <person name="Yue J.X."/>
            <person name="O'Connell B."/>
            <person name="Jenkins J."/>
            <person name="Brandt A."/>
            <person name="Calef R."/>
            <person name="Tung C.H."/>
            <person name="Huang T.K."/>
            <person name="Schmutz J."/>
            <person name="Satoh N."/>
            <person name="Yu J.K."/>
            <person name="Putnam N.H."/>
            <person name="Green R.E."/>
            <person name="Rokhsar D.S."/>
        </authorList>
    </citation>
    <scope>NUCLEOTIDE SEQUENCE [LARGE SCALE GENOMIC DNA]</scope>
    <source>
        <strain evidence="7">S238N-H82</strain>
    </source>
</reference>
<keyword evidence="1" id="KW-0479">Metal-binding</keyword>
<dbReference type="GO" id="GO:0016491">
    <property type="term" value="F:oxidoreductase activity"/>
    <property type="evidence" value="ECO:0000318"/>
    <property type="project" value="GO_Central"/>
</dbReference>
<feature type="region of interest" description="Disordered" evidence="5">
    <location>
        <begin position="215"/>
        <end position="236"/>
    </location>
</feature>
<dbReference type="RefSeq" id="XP_035695643.1">
    <property type="nucleotide sequence ID" value="XM_035839750.1"/>
</dbReference>
<dbReference type="OMA" id="CYECSKM"/>
<keyword evidence="2 4" id="KW-0863">Zinc-finger</keyword>
<dbReference type="PROSITE" id="PS50089">
    <property type="entry name" value="ZF_RING_2"/>
    <property type="match status" value="1"/>
</dbReference>
<dbReference type="GO" id="GO:0070403">
    <property type="term" value="F:NAD+ binding"/>
    <property type="evidence" value="ECO:0007669"/>
    <property type="project" value="InterPro"/>
</dbReference>
<dbReference type="SUPFAM" id="SSF51735">
    <property type="entry name" value="NAD(P)-binding Rossmann-fold domains"/>
    <property type="match status" value="1"/>
</dbReference>
<proteinExistence type="predicted"/>
<evidence type="ECO:0000256" key="5">
    <source>
        <dbReference type="SAM" id="MobiDB-lite"/>
    </source>
</evidence>
<evidence type="ECO:0000256" key="1">
    <source>
        <dbReference type="ARBA" id="ARBA00022723"/>
    </source>
</evidence>
<feature type="domain" description="RING-type" evidence="6">
    <location>
        <begin position="273"/>
        <end position="312"/>
    </location>
</feature>